<evidence type="ECO:0000313" key="3">
    <source>
        <dbReference type="Proteomes" id="UP000199236"/>
    </source>
</evidence>
<name>A0A1I5ELY0_9HYPH</name>
<keyword evidence="1" id="KW-0472">Membrane</keyword>
<dbReference type="AlphaFoldDB" id="A0A1I5ELY0"/>
<feature type="transmembrane region" description="Helical" evidence="1">
    <location>
        <begin position="6"/>
        <end position="23"/>
    </location>
</feature>
<keyword evidence="1" id="KW-0812">Transmembrane</keyword>
<keyword evidence="1" id="KW-1133">Transmembrane helix</keyword>
<dbReference type="EMBL" id="FOVR01000003">
    <property type="protein sequence ID" value="SFO12333.1"/>
    <property type="molecule type" value="Genomic_DNA"/>
</dbReference>
<reference evidence="2 3" key="1">
    <citation type="submission" date="2016-10" db="EMBL/GenBank/DDBJ databases">
        <authorList>
            <person name="de Groot N.N."/>
        </authorList>
    </citation>
    <scope>NUCLEOTIDE SEQUENCE [LARGE SCALE GENOMIC DNA]</scope>
    <source>
        <strain evidence="2 3">CGMCC 1.9157</strain>
    </source>
</reference>
<sequence length="89" mass="10497">MTKTTFVFYLYYLIILQAIKACFRLQLVPRRPAWFGDCKFVAFATSLQLTFSKRVAIVWSALLPGRGAQRQLKQLFIFLKFLSRVECRR</sequence>
<proteinExistence type="predicted"/>
<evidence type="ECO:0000313" key="2">
    <source>
        <dbReference type="EMBL" id="SFO12333.1"/>
    </source>
</evidence>
<dbReference type="Proteomes" id="UP000199236">
    <property type="component" value="Unassembled WGS sequence"/>
</dbReference>
<gene>
    <name evidence="2" type="ORF">SAMN04488056_103242</name>
</gene>
<organism evidence="2 3">
    <name type="scientific">Cohaesibacter marisflavi</name>
    <dbReference type="NCBI Taxonomy" id="655353"/>
    <lineage>
        <taxon>Bacteria</taxon>
        <taxon>Pseudomonadati</taxon>
        <taxon>Pseudomonadota</taxon>
        <taxon>Alphaproteobacteria</taxon>
        <taxon>Hyphomicrobiales</taxon>
        <taxon>Cohaesibacteraceae</taxon>
    </lineage>
</organism>
<protein>
    <submittedName>
        <fullName evidence="2">Uncharacterized protein</fullName>
    </submittedName>
</protein>
<dbReference type="STRING" id="655353.SAMN04488056_103242"/>
<accession>A0A1I5ELY0</accession>
<evidence type="ECO:0000256" key="1">
    <source>
        <dbReference type="SAM" id="Phobius"/>
    </source>
</evidence>
<keyword evidence="3" id="KW-1185">Reference proteome</keyword>